<reference evidence="5 6" key="1">
    <citation type="submission" date="2018-04" db="EMBL/GenBank/DDBJ databases">
        <title>Genomic Encyclopedia of Type Strains, Phase III (KMG-III): the genomes of soil and plant-associated and newly described type strains.</title>
        <authorList>
            <person name="Whitman W."/>
        </authorList>
    </citation>
    <scope>NUCLEOTIDE SEQUENCE [LARGE SCALE GENOMIC DNA]</scope>
    <source>
        <strain evidence="5 6">MA101b</strain>
    </source>
</reference>
<proteinExistence type="predicted"/>
<evidence type="ECO:0000313" key="5">
    <source>
        <dbReference type="EMBL" id="PTQ58454.1"/>
    </source>
</evidence>
<dbReference type="InterPro" id="IPR036390">
    <property type="entry name" value="WH_DNA-bd_sf"/>
</dbReference>
<dbReference type="AlphaFoldDB" id="A0A2T5GGK9"/>
<keyword evidence="3" id="KW-0804">Transcription</keyword>
<dbReference type="GO" id="GO:0003700">
    <property type="term" value="F:DNA-binding transcription factor activity"/>
    <property type="evidence" value="ECO:0007669"/>
    <property type="project" value="InterPro"/>
</dbReference>
<dbReference type="PANTHER" id="PTHR43537">
    <property type="entry name" value="TRANSCRIPTIONAL REGULATOR, GNTR FAMILY"/>
    <property type="match status" value="1"/>
</dbReference>
<name>A0A2T5GGK9_9SPHN</name>
<dbReference type="Gene3D" id="1.10.10.10">
    <property type="entry name" value="Winged helix-like DNA-binding domain superfamily/Winged helix DNA-binding domain"/>
    <property type="match status" value="1"/>
</dbReference>
<keyword evidence="1" id="KW-0805">Transcription regulation</keyword>
<evidence type="ECO:0000313" key="6">
    <source>
        <dbReference type="Proteomes" id="UP000244189"/>
    </source>
</evidence>
<dbReference type="PROSITE" id="PS50949">
    <property type="entry name" value="HTH_GNTR"/>
    <property type="match status" value="1"/>
</dbReference>
<dbReference type="PANTHER" id="PTHR43537:SF5">
    <property type="entry name" value="UXU OPERON TRANSCRIPTIONAL REGULATOR"/>
    <property type="match status" value="1"/>
</dbReference>
<evidence type="ECO:0000259" key="4">
    <source>
        <dbReference type="PROSITE" id="PS50949"/>
    </source>
</evidence>
<feature type="domain" description="HTH gntR-type" evidence="4">
    <location>
        <begin position="45"/>
        <end position="115"/>
    </location>
</feature>
<evidence type="ECO:0000256" key="3">
    <source>
        <dbReference type="ARBA" id="ARBA00023163"/>
    </source>
</evidence>
<comment type="caution">
    <text evidence="5">The sequence shown here is derived from an EMBL/GenBank/DDBJ whole genome shotgun (WGS) entry which is preliminary data.</text>
</comment>
<dbReference type="GO" id="GO:0003677">
    <property type="term" value="F:DNA binding"/>
    <property type="evidence" value="ECO:0007669"/>
    <property type="project" value="UniProtKB-KW"/>
</dbReference>
<keyword evidence="2 5" id="KW-0238">DNA-binding</keyword>
<evidence type="ECO:0000256" key="1">
    <source>
        <dbReference type="ARBA" id="ARBA00023015"/>
    </source>
</evidence>
<protein>
    <submittedName>
        <fullName evidence="5">DNA-binding FadR family transcriptional regulator</fullName>
    </submittedName>
</protein>
<evidence type="ECO:0000256" key="2">
    <source>
        <dbReference type="ARBA" id="ARBA00023125"/>
    </source>
</evidence>
<keyword evidence="6" id="KW-1185">Reference proteome</keyword>
<dbReference type="Proteomes" id="UP000244189">
    <property type="component" value="Unassembled WGS sequence"/>
</dbReference>
<dbReference type="EMBL" id="QAOG01000008">
    <property type="protein sequence ID" value="PTQ58454.1"/>
    <property type="molecule type" value="Genomic_DNA"/>
</dbReference>
<dbReference type="SUPFAM" id="SSF46785">
    <property type="entry name" value="Winged helix' DNA-binding domain"/>
    <property type="match status" value="1"/>
</dbReference>
<dbReference type="InterPro" id="IPR000524">
    <property type="entry name" value="Tscrpt_reg_HTH_GntR"/>
</dbReference>
<dbReference type="RefSeq" id="WP_107959688.1">
    <property type="nucleotide sequence ID" value="NZ_QAOG01000008.1"/>
</dbReference>
<accession>A0A2T5GGK9</accession>
<organism evidence="5 6">
    <name type="scientific">Sphingomonas aurantiaca</name>
    <dbReference type="NCBI Taxonomy" id="185949"/>
    <lineage>
        <taxon>Bacteria</taxon>
        <taxon>Pseudomonadati</taxon>
        <taxon>Pseudomonadota</taxon>
        <taxon>Alphaproteobacteria</taxon>
        <taxon>Sphingomonadales</taxon>
        <taxon>Sphingomonadaceae</taxon>
        <taxon>Sphingomonas</taxon>
    </lineage>
</organism>
<sequence length="469" mass="50092">MTNIAQYRPDRGPHVAAMNAERVFGAGTDELQRISACMLGAQMPASLAHEAVHGMEMCLLGQGWPVGRSLGALPDVRTRLGLGRPAFREAITILEARGLLDVRRGPGGGLFVAAPALEDVVGAVLMYLALTGETFALIEEFRLLVWRMIVDAAIQRHPTLPQPVTTLGSWGFAADLAEQTGNTTMALLAKLAEMLVRTSQRDAAPARDDALDAMIRQGDLTKAFERLDALAGPVPRDAPVVTLEVAERAFSLSGRKSAMALAARMTRELTARAGAQEAEWETAERLGYTDAVVRQARRILQDFGIVRCRQGRKGAELAPPAAPTGVIRLLAPFLMASAMSASDEKEAIAFLVGEASVLAARRVQAGSAVPITCFPSPPMPDPFEALALENHLLELSGNPLLAIVVRSLGVASIFASADPLPPMDVRDVTAINRRILQAIELGDVGAVAALARLKMEVMQHPADSYRKVA</sequence>
<gene>
    <name evidence="5" type="ORF">C8J26_3755</name>
</gene>
<dbReference type="InterPro" id="IPR036388">
    <property type="entry name" value="WH-like_DNA-bd_sf"/>
</dbReference>